<keyword evidence="2 6" id="KW-0812">Transmembrane</keyword>
<evidence type="ECO:0000256" key="3">
    <source>
        <dbReference type="ARBA" id="ARBA00022989"/>
    </source>
</evidence>
<evidence type="ECO:0008006" key="9">
    <source>
        <dbReference type="Google" id="ProtNLM"/>
    </source>
</evidence>
<feature type="compositionally biased region" description="Pro residues" evidence="5">
    <location>
        <begin position="309"/>
        <end position="328"/>
    </location>
</feature>
<feature type="compositionally biased region" description="Basic residues" evidence="5">
    <location>
        <begin position="1"/>
        <end position="13"/>
    </location>
</feature>
<feature type="transmembrane region" description="Helical" evidence="6">
    <location>
        <begin position="191"/>
        <end position="210"/>
    </location>
</feature>
<evidence type="ECO:0000256" key="1">
    <source>
        <dbReference type="ARBA" id="ARBA00004141"/>
    </source>
</evidence>
<dbReference type="InterPro" id="IPR004031">
    <property type="entry name" value="PMP22/EMP/MP20/Claudin"/>
</dbReference>
<evidence type="ECO:0000313" key="8">
    <source>
        <dbReference type="Proteomes" id="UP000494165"/>
    </source>
</evidence>
<feature type="region of interest" description="Disordered" evidence="5">
    <location>
        <begin position="307"/>
        <end position="328"/>
    </location>
</feature>
<feature type="transmembrane region" description="Helical" evidence="6">
    <location>
        <begin position="92"/>
        <end position="112"/>
    </location>
</feature>
<sequence length="487" mass="54838">MLRPLRHHHHHLHPPATIDATLNSAPPPPPRLNHLNHFERRPPCLRNNHHFKAVPLELVNHDLEEQEIASCCHQCCCVPLKAESYLDTAVNILWFLTPLTATLAMLLVAIAMTTNQWLHTEEKMPNSNYNGTGERNYLPKYTVSGLWSLCYTNPGEREMQCFNIDYFPREEYSPDPNDSTMAIPYAVTKSAGFFVISTILLIVAEIFCLFGHVARHKRIFTFISGLIFIISGLLMLTGLVMYISVFKAEIGSKLRPRSQLQPPMFTYSYGFSFLLVVMGFVATEGAGTCAIFLYIYWHQRDWRHKSHLRPPPVRPPPPPHNVPPPPSPPYCQRHLRPILMRQCSYGTGSPPPPPPLQVPPPTVPPLPPHYLPEEEGECSGSCNASPDESEVNLRCRSQGTLTAIHRDHGGDGLVRDPCPCLHLEPISRENTCTTVSTTADINCDYGQHEFVSFEPPPLHQQTSSRSNLALDTIEYPNYGTLRKTTPV</sequence>
<dbReference type="GO" id="GO:0098839">
    <property type="term" value="C:postsynaptic density membrane"/>
    <property type="evidence" value="ECO:0007669"/>
    <property type="project" value="TreeGrafter"/>
</dbReference>
<reference evidence="7 8" key="1">
    <citation type="submission" date="2020-04" db="EMBL/GenBank/DDBJ databases">
        <authorList>
            <person name="Alioto T."/>
            <person name="Alioto T."/>
            <person name="Gomez Garrido J."/>
        </authorList>
    </citation>
    <scope>NUCLEOTIDE SEQUENCE [LARGE SCALE GENOMIC DNA]</scope>
</reference>
<evidence type="ECO:0000256" key="2">
    <source>
        <dbReference type="ARBA" id="ARBA00022692"/>
    </source>
</evidence>
<dbReference type="GO" id="GO:0016247">
    <property type="term" value="F:channel regulator activity"/>
    <property type="evidence" value="ECO:0007669"/>
    <property type="project" value="TreeGrafter"/>
</dbReference>
<dbReference type="EMBL" id="CADEPI010000014">
    <property type="protein sequence ID" value="CAB3363918.1"/>
    <property type="molecule type" value="Genomic_DNA"/>
</dbReference>
<comment type="subcellular location">
    <subcellularLocation>
        <location evidence="1">Membrane</location>
        <topology evidence="1">Multi-pass membrane protein</topology>
    </subcellularLocation>
</comment>
<comment type="caution">
    <text evidence="7">The sequence shown here is derived from an EMBL/GenBank/DDBJ whole genome shotgun (WGS) entry which is preliminary data.</text>
</comment>
<protein>
    <recommendedName>
        <fullName evidence="9">Voltage-dependent calcium channel gamma-5 subunit</fullName>
    </recommendedName>
</protein>
<dbReference type="Pfam" id="PF13903">
    <property type="entry name" value="Claudin_2"/>
    <property type="match status" value="1"/>
</dbReference>
<dbReference type="PANTHER" id="PTHR12107:SF0">
    <property type="entry name" value="STARGAZIN (MAMMALIAN CALCIUM CHANNEL) HOMOLOG"/>
    <property type="match status" value="1"/>
</dbReference>
<gene>
    <name evidence="7" type="ORF">CLODIP_2_CD06888</name>
</gene>
<evidence type="ECO:0000256" key="5">
    <source>
        <dbReference type="SAM" id="MobiDB-lite"/>
    </source>
</evidence>
<dbReference type="OrthoDB" id="9990458at2759"/>
<evidence type="ECO:0000313" key="7">
    <source>
        <dbReference type="EMBL" id="CAB3363918.1"/>
    </source>
</evidence>
<dbReference type="GO" id="GO:0005245">
    <property type="term" value="F:voltage-gated calcium channel activity"/>
    <property type="evidence" value="ECO:0007669"/>
    <property type="project" value="TreeGrafter"/>
</dbReference>
<accession>A0A8S1BZ60</accession>
<dbReference type="GO" id="GO:0032281">
    <property type="term" value="C:AMPA glutamate receptor complex"/>
    <property type="evidence" value="ECO:0007669"/>
    <property type="project" value="TreeGrafter"/>
</dbReference>
<keyword evidence="3 6" id="KW-1133">Transmembrane helix</keyword>
<dbReference type="FunFam" id="1.20.140.150:FF:000098">
    <property type="entry name" value="Voltage-dependent calcium channel, putative"/>
    <property type="match status" value="1"/>
</dbReference>
<dbReference type="InterPro" id="IPR051072">
    <property type="entry name" value="CACNG_subunit"/>
</dbReference>
<proteinExistence type="predicted"/>
<evidence type="ECO:0000256" key="6">
    <source>
        <dbReference type="SAM" id="Phobius"/>
    </source>
</evidence>
<keyword evidence="8" id="KW-1185">Reference proteome</keyword>
<dbReference type="PANTHER" id="PTHR12107">
    <property type="entry name" value="VOLTAGE-DEPENDENT CALCIUM CHANNEL GAMMA SUBUNIT"/>
    <property type="match status" value="1"/>
</dbReference>
<dbReference type="GO" id="GO:0099590">
    <property type="term" value="P:neurotransmitter receptor internalization"/>
    <property type="evidence" value="ECO:0007669"/>
    <property type="project" value="TreeGrafter"/>
</dbReference>
<feature type="transmembrane region" description="Helical" evidence="6">
    <location>
        <begin position="222"/>
        <end position="246"/>
    </location>
</feature>
<dbReference type="AlphaFoldDB" id="A0A8S1BZ60"/>
<dbReference type="Gene3D" id="1.20.140.150">
    <property type="match status" value="1"/>
</dbReference>
<dbReference type="GO" id="GO:0051968">
    <property type="term" value="P:positive regulation of synaptic transmission, glutamatergic"/>
    <property type="evidence" value="ECO:0007669"/>
    <property type="project" value="TreeGrafter"/>
</dbReference>
<feature type="transmembrane region" description="Helical" evidence="6">
    <location>
        <begin position="266"/>
        <end position="297"/>
    </location>
</feature>
<dbReference type="GO" id="GO:0019226">
    <property type="term" value="P:transmission of nerve impulse"/>
    <property type="evidence" value="ECO:0007669"/>
    <property type="project" value="TreeGrafter"/>
</dbReference>
<keyword evidence="4 6" id="KW-0472">Membrane</keyword>
<feature type="region of interest" description="Disordered" evidence="5">
    <location>
        <begin position="1"/>
        <end position="28"/>
    </location>
</feature>
<dbReference type="GO" id="GO:0098943">
    <property type="term" value="P:neurotransmitter receptor transport, postsynaptic endosome to lysosome"/>
    <property type="evidence" value="ECO:0007669"/>
    <property type="project" value="TreeGrafter"/>
</dbReference>
<organism evidence="7 8">
    <name type="scientific">Cloeon dipterum</name>
    <dbReference type="NCBI Taxonomy" id="197152"/>
    <lineage>
        <taxon>Eukaryota</taxon>
        <taxon>Metazoa</taxon>
        <taxon>Ecdysozoa</taxon>
        <taxon>Arthropoda</taxon>
        <taxon>Hexapoda</taxon>
        <taxon>Insecta</taxon>
        <taxon>Pterygota</taxon>
        <taxon>Palaeoptera</taxon>
        <taxon>Ephemeroptera</taxon>
        <taxon>Pisciforma</taxon>
        <taxon>Baetidae</taxon>
        <taxon>Cloeon</taxon>
    </lineage>
</organism>
<name>A0A8S1BZ60_9INSE</name>
<evidence type="ECO:0000256" key="4">
    <source>
        <dbReference type="ARBA" id="ARBA00023136"/>
    </source>
</evidence>
<dbReference type="GO" id="GO:0098970">
    <property type="term" value="P:postsynaptic neurotransmitter receptor diffusion trapping"/>
    <property type="evidence" value="ECO:0007669"/>
    <property type="project" value="TreeGrafter"/>
</dbReference>
<dbReference type="Proteomes" id="UP000494165">
    <property type="component" value="Unassembled WGS sequence"/>
</dbReference>